<reference evidence="5 6" key="1">
    <citation type="journal article" date="2017" name="Nature">
        <title>The Apostasia genome and the evolution of orchids.</title>
        <authorList>
            <person name="Zhang G.Q."/>
            <person name="Liu K.W."/>
            <person name="Li Z."/>
            <person name="Lohaus R."/>
            <person name="Hsiao Y.Y."/>
            <person name="Niu S.C."/>
            <person name="Wang J.Y."/>
            <person name="Lin Y.C."/>
            <person name="Xu Q."/>
            <person name="Chen L.J."/>
            <person name="Yoshida K."/>
            <person name="Fujiwara S."/>
            <person name="Wang Z.W."/>
            <person name="Zhang Y.Q."/>
            <person name="Mitsuda N."/>
            <person name="Wang M."/>
            <person name="Liu G.H."/>
            <person name="Pecoraro L."/>
            <person name="Huang H.X."/>
            <person name="Xiao X.J."/>
            <person name="Lin M."/>
            <person name="Wu X.Y."/>
            <person name="Wu W.L."/>
            <person name="Chen Y.Y."/>
            <person name="Chang S.B."/>
            <person name="Sakamoto S."/>
            <person name="Ohme-Takagi M."/>
            <person name="Yagi M."/>
            <person name="Zeng S.J."/>
            <person name="Shen C.Y."/>
            <person name="Yeh C.M."/>
            <person name="Luo Y.B."/>
            <person name="Tsai W.C."/>
            <person name="Van de Peer Y."/>
            <person name="Liu Z.J."/>
        </authorList>
    </citation>
    <scope>NUCLEOTIDE SEQUENCE [LARGE SCALE GENOMIC DNA]</scope>
    <source>
        <strain evidence="6">cv. Shenzhen</strain>
        <tissue evidence="5">Stem</tissue>
    </source>
</reference>
<dbReference type="InterPro" id="IPR015943">
    <property type="entry name" value="WD40/YVTN_repeat-like_dom_sf"/>
</dbReference>
<evidence type="ECO:0000313" key="6">
    <source>
        <dbReference type="Proteomes" id="UP000236161"/>
    </source>
</evidence>
<evidence type="ECO:0008006" key="7">
    <source>
        <dbReference type="Google" id="ProtNLM"/>
    </source>
</evidence>
<dbReference type="PANTHER" id="PTHR22652">
    <property type="entry name" value="NUCLEOPORIN NUP43"/>
    <property type="match status" value="1"/>
</dbReference>
<keyword evidence="4" id="KW-0539">Nucleus</keyword>
<comment type="subcellular location">
    <subcellularLocation>
        <location evidence="1">Nucleus</location>
    </subcellularLocation>
</comment>
<evidence type="ECO:0000256" key="3">
    <source>
        <dbReference type="ARBA" id="ARBA00022737"/>
    </source>
</evidence>
<evidence type="ECO:0000256" key="4">
    <source>
        <dbReference type="ARBA" id="ARBA00023242"/>
    </source>
</evidence>
<dbReference type="STRING" id="1088818.A0A2I0A5P3"/>
<gene>
    <name evidence="5" type="ORF">AXF42_Ash007524</name>
</gene>
<name>A0A2I0A5P3_9ASPA</name>
<evidence type="ECO:0000256" key="2">
    <source>
        <dbReference type="ARBA" id="ARBA00022574"/>
    </source>
</evidence>
<keyword evidence="2" id="KW-0853">WD repeat</keyword>
<dbReference type="Gene3D" id="2.130.10.10">
    <property type="entry name" value="YVTN repeat-like/Quinoprotein amine dehydrogenase"/>
    <property type="match status" value="1"/>
</dbReference>
<proteinExistence type="predicted"/>
<evidence type="ECO:0000256" key="1">
    <source>
        <dbReference type="ARBA" id="ARBA00004123"/>
    </source>
</evidence>
<protein>
    <recommendedName>
        <fullName evidence="7">Nuclear pore complex protein NUP43</fullName>
    </recommendedName>
</protein>
<dbReference type="SUPFAM" id="SSF50978">
    <property type="entry name" value="WD40 repeat-like"/>
    <property type="match status" value="1"/>
</dbReference>
<organism evidence="5 6">
    <name type="scientific">Apostasia shenzhenica</name>
    <dbReference type="NCBI Taxonomy" id="1088818"/>
    <lineage>
        <taxon>Eukaryota</taxon>
        <taxon>Viridiplantae</taxon>
        <taxon>Streptophyta</taxon>
        <taxon>Embryophyta</taxon>
        <taxon>Tracheophyta</taxon>
        <taxon>Spermatophyta</taxon>
        <taxon>Magnoliopsida</taxon>
        <taxon>Liliopsida</taxon>
        <taxon>Asparagales</taxon>
        <taxon>Orchidaceae</taxon>
        <taxon>Apostasioideae</taxon>
        <taxon>Apostasia</taxon>
    </lineage>
</organism>
<dbReference type="Proteomes" id="UP000236161">
    <property type="component" value="Unassembled WGS sequence"/>
</dbReference>
<accession>A0A2I0A5P3</accession>
<dbReference type="GO" id="GO:0031080">
    <property type="term" value="C:nuclear pore outer ring"/>
    <property type="evidence" value="ECO:0007669"/>
    <property type="project" value="TreeGrafter"/>
</dbReference>
<dbReference type="PANTHER" id="PTHR22652:SF0">
    <property type="entry name" value="NUCLEOPORIN NUP43"/>
    <property type="match status" value="1"/>
</dbReference>
<dbReference type="OrthoDB" id="9890280at2759"/>
<dbReference type="InterPro" id="IPR036322">
    <property type="entry name" value="WD40_repeat_dom_sf"/>
</dbReference>
<dbReference type="EMBL" id="KZ452015">
    <property type="protein sequence ID" value="PKA50869.1"/>
    <property type="molecule type" value="Genomic_DNA"/>
</dbReference>
<keyword evidence="3" id="KW-0677">Repeat</keyword>
<dbReference type="AlphaFoldDB" id="A0A2I0A5P3"/>
<evidence type="ECO:0000313" key="5">
    <source>
        <dbReference type="EMBL" id="PKA50869.1"/>
    </source>
</evidence>
<keyword evidence="6" id="KW-1185">Reference proteome</keyword>
<sequence>MAASGGRLLYRCPQSKAVDAVRWLRPISAFDRFIAAAVHDTDTDTDTCSSAVEIHSVNLSFNPENPDHSRPLLHLRSSWPSPSRISSLRTSETRQKHLDGGRECVSVGEDGRVNLVSIAEMRLDHRLVHDSQGLVSYTAARWGSQAEFATGGFGFGLQWWDQRKPGGLVSQFKGWLYLEHAIDYPPLMSHKEGYPNNKVGGSSGTVFAWDLRRQQEPILLSGVGPTGTGQSTSESEVWEVQYDIHTQSSSTSAASSTKILPVMMCSEDGILAVIEQGEAPIELLAEDCAINSFDIDPQNPSDVVCCLEWETIGILLRQRRAISAYS</sequence>